<name>A0A7J8U5U4_9ROSI</name>
<dbReference type="Proteomes" id="UP000593573">
    <property type="component" value="Unassembled WGS sequence"/>
</dbReference>
<accession>A0A7J8U5U4</accession>
<feature type="non-terminal residue" evidence="1">
    <location>
        <position position="21"/>
    </location>
</feature>
<comment type="caution">
    <text evidence="1">The sequence shown here is derived from an EMBL/GenBank/DDBJ whole genome shotgun (WGS) entry which is preliminary data.</text>
</comment>
<proteinExistence type="predicted"/>
<gene>
    <name evidence="1" type="ORF">Goklo_013887</name>
</gene>
<reference evidence="1 2" key="1">
    <citation type="journal article" date="2019" name="Genome Biol. Evol.">
        <title>Insights into the evolution of the New World diploid cottons (Gossypium, subgenus Houzingenia) based on genome sequencing.</title>
        <authorList>
            <person name="Grover C.E."/>
            <person name="Arick M.A. 2nd"/>
            <person name="Thrash A."/>
            <person name="Conover J.L."/>
            <person name="Sanders W.S."/>
            <person name="Peterson D.G."/>
            <person name="Frelichowski J.E."/>
            <person name="Scheffler J.A."/>
            <person name="Scheffler B.E."/>
            <person name="Wendel J.F."/>
        </authorList>
    </citation>
    <scope>NUCLEOTIDE SEQUENCE [LARGE SCALE GENOMIC DNA]</scope>
    <source>
        <strain evidence="1">57</strain>
        <tissue evidence="1">Leaf</tissue>
    </source>
</reference>
<dbReference type="AlphaFoldDB" id="A0A7J8U5U4"/>
<keyword evidence="2" id="KW-1185">Reference proteome</keyword>
<evidence type="ECO:0000313" key="2">
    <source>
        <dbReference type="Proteomes" id="UP000593573"/>
    </source>
</evidence>
<sequence>MVEAWACLQAVTFAKDLDFKE</sequence>
<protein>
    <submittedName>
        <fullName evidence="1">Uncharacterized protein</fullName>
    </submittedName>
</protein>
<dbReference type="EMBL" id="JABFAB010000004">
    <property type="protein sequence ID" value="MBA0645847.1"/>
    <property type="molecule type" value="Genomic_DNA"/>
</dbReference>
<evidence type="ECO:0000313" key="1">
    <source>
        <dbReference type="EMBL" id="MBA0645847.1"/>
    </source>
</evidence>
<organism evidence="1 2">
    <name type="scientific">Gossypium klotzschianum</name>
    <dbReference type="NCBI Taxonomy" id="34286"/>
    <lineage>
        <taxon>Eukaryota</taxon>
        <taxon>Viridiplantae</taxon>
        <taxon>Streptophyta</taxon>
        <taxon>Embryophyta</taxon>
        <taxon>Tracheophyta</taxon>
        <taxon>Spermatophyta</taxon>
        <taxon>Magnoliopsida</taxon>
        <taxon>eudicotyledons</taxon>
        <taxon>Gunneridae</taxon>
        <taxon>Pentapetalae</taxon>
        <taxon>rosids</taxon>
        <taxon>malvids</taxon>
        <taxon>Malvales</taxon>
        <taxon>Malvaceae</taxon>
        <taxon>Malvoideae</taxon>
        <taxon>Gossypium</taxon>
    </lineage>
</organism>